<accession>A0ABD3DJJ8</accession>
<dbReference type="EMBL" id="JAVIJP010000016">
    <property type="protein sequence ID" value="KAL3642471.1"/>
    <property type="molecule type" value="Genomic_DNA"/>
</dbReference>
<protein>
    <submittedName>
        <fullName evidence="11">Uncharacterized protein</fullName>
    </submittedName>
</protein>
<dbReference type="InterPro" id="IPR046830">
    <property type="entry name" value="Calmod_bind_M"/>
</dbReference>
<comment type="caution">
    <text evidence="11">The sequence shown here is derived from an EMBL/GenBank/DDBJ whole genome shotgun (WGS) entry which is preliminary data.</text>
</comment>
<keyword evidence="3" id="KW-0805">Transcription regulation</keyword>
<dbReference type="Pfam" id="PF07887">
    <property type="entry name" value="Calmodulin_bind"/>
    <property type="match status" value="1"/>
</dbReference>
<reference evidence="12" key="1">
    <citation type="journal article" date="2024" name="IScience">
        <title>Strigolactones Initiate the Formation of Haustorium-like Structures in Castilleja.</title>
        <authorList>
            <person name="Buerger M."/>
            <person name="Peterson D."/>
            <person name="Chory J."/>
        </authorList>
    </citation>
    <scope>NUCLEOTIDE SEQUENCE [LARGE SCALE GENOMIC DNA]</scope>
</reference>
<gene>
    <name evidence="11" type="ORF">CASFOL_013286</name>
</gene>
<feature type="domain" description="Calmodulin binding protein C-terminal" evidence="10">
    <location>
        <begin position="288"/>
        <end position="348"/>
    </location>
</feature>
<evidence type="ECO:0000256" key="1">
    <source>
        <dbReference type="ARBA" id="ARBA00004123"/>
    </source>
</evidence>
<keyword evidence="7" id="KW-0539">Nucleus</keyword>
<comment type="similarity">
    <text evidence="2">Belongs to the plant ACBP60 protein family.</text>
</comment>
<feature type="domain" description="Calmodulin binding protein-like N-terminal" evidence="8">
    <location>
        <begin position="62"/>
        <end position="205"/>
    </location>
</feature>
<dbReference type="InterPro" id="IPR046829">
    <property type="entry name" value="Calmod_bind_C"/>
</dbReference>
<keyword evidence="4" id="KW-0238">DNA-binding</keyword>
<evidence type="ECO:0000256" key="2">
    <source>
        <dbReference type="ARBA" id="ARBA00007214"/>
    </source>
</evidence>
<evidence type="ECO:0000259" key="8">
    <source>
        <dbReference type="Pfam" id="PF07887"/>
    </source>
</evidence>
<evidence type="ECO:0000256" key="4">
    <source>
        <dbReference type="ARBA" id="ARBA00023125"/>
    </source>
</evidence>
<dbReference type="PANTHER" id="PTHR31713">
    <property type="entry name" value="OS02G0177800 PROTEIN"/>
    <property type="match status" value="1"/>
</dbReference>
<dbReference type="InterPro" id="IPR012416">
    <property type="entry name" value="CBP60"/>
</dbReference>
<dbReference type="AlphaFoldDB" id="A0ABD3DJJ8"/>
<evidence type="ECO:0000259" key="9">
    <source>
        <dbReference type="Pfam" id="PF20451"/>
    </source>
</evidence>
<keyword evidence="5" id="KW-0010">Activator</keyword>
<sequence length="500" mass="55986">MMKREVEVMAIHTAEKVIVPIMEDLFRKVFKEEIQSAHEKFLTCVTRNQANAATKPKERSLTLKFLDEIPGPVLTGKAIEGKGGTRVRVALVDKTNWQVVTCGPESSAKVEILVLDASCDNEQHSLSVEDFNRRIIRESDKKRPHFAKSNYIYLDKGVAVLQNAKLGHDSSWMKSCRCRLGAIIVGNIGGINVEEASTESFKVLDSRSDLYKKHYPPSLSDHVWRLENIRKDGPRCKSLNKEKILTVRDFLFLLSIDPKKLQTIVCAGAKWKATVNHALTCVIDDKRIYLFYPSADSKTSVAFDIVGRLKGLIHDSHYVPVINLSADEKDSAHKLLLSAFENPNDITSLDDESYLLHRFPLRPSNIDTAPNSGFDGTDLIIPENINGHDSREPGPSSQSINLYHNGPTSPGQLYDGDPCAVFPPNQMLCPQFSDLDHLLQEHELDDETLRSLFLPETNNSHEHLGNAGRNNLIGVAVHVVQASMRFLALGGIQVRKRRRI</sequence>
<evidence type="ECO:0000313" key="12">
    <source>
        <dbReference type="Proteomes" id="UP001632038"/>
    </source>
</evidence>
<dbReference type="GO" id="GO:0003677">
    <property type="term" value="F:DNA binding"/>
    <property type="evidence" value="ECO:0007669"/>
    <property type="project" value="UniProtKB-KW"/>
</dbReference>
<dbReference type="GO" id="GO:0005634">
    <property type="term" value="C:nucleus"/>
    <property type="evidence" value="ECO:0007669"/>
    <property type="project" value="UniProtKB-SubCell"/>
</dbReference>
<dbReference type="Pfam" id="PF20451">
    <property type="entry name" value="Calmod_bind_M"/>
    <property type="match status" value="1"/>
</dbReference>
<evidence type="ECO:0000259" key="10">
    <source>
        <dbReference type="Pfam" id="PF20452"/>
    </source>
</evidence>
<organism evidence="11 12">
    <name type="scientific">Castilleja foliolosa</name>
    <dbReference type="NCBI Taxonomy" id="1961234"/>
    <lineage>
        <taxon>Eukaryota</taxon>
        <taxon>Viridiplantae</taxon>
        <taxon>Streptophyta</taxon>
        <taxon>Embryophyta</taxon>
        <taxon>Tracheophyta</taxon>
        <taxon>Spermatophyta</taxon>
        <taxon>Magnoliopsida</taxon>
        <taxon>eudicotyledons</taxon>
        <taxon>Gunneridae</taxon>
        <taxon>Pentapetalae</taxon>
        <taxon>asterids</taxon>
        <taxon>lamiids</taxon>
        <taxon>Lamiales</taxon>
        <taxon>Orobanchaceae</taxon>
        <taxon>Pedicularideae</taxon>
        <taxon>Castillejinae</taxon>
        <taxon>Castilleja</taxon>
    </lineage>
</organism>
<evidence type="ECO:0000256" key="7">
    <source>
        <dbReference type="ARBA" id="ARBA00023242"/>
    </source>
</evidence>
<keyword evidence="12" id="KW-1185">Reference proteome</keyword>
<keyword evidence="6" id="KW-0804">Transcription</keyword>
<dbReference type="Proteomes" id="UP001632038">
    <property type="component" value="Unassembled WGS sequence"/>
</dbReference>
<evidence type="ECO:0000256" key="6">
    <source>
        <dbReference type="ARBA" id="ARBA00023163"/>
    </source>
</evidence>
<proteinExistence type="inferred from homology"/>
<feature type="domain" description="Calmodulin binding protein central" evidence="9">
    <location>
        <begin position="219"/>
        <end position="281"/>
    </location>
</feature>
<comment type="subcellular location">
    <subcellularLocation>
        <location evidence="1">Nucleus</location>
    </subcellularLocation>
</comment>
<evidence type="ECO:0000256" key="3">
    <source>
        <dbReference type="ARBA" id="ARBA00023015"/>
    </source>
</evidence>
<dbReference type="PANTHER" id="PTHR31713:SF14">
    <property type="entry name" value="CALMODULIN-BINDING PROTEIN 60 A"/>
    <property type="match status" value="1"/>
</dbReference>
<dbReference type="InterPro" id="IPR046831">
    <property type="entry name" value="Calmodulin_bind_N"/>
</dbReference>
<evidence type="ECO:0000256" key="5">
    <source>
        <dbReference type="ARBA" id="ARBA00023159"/>
    </source>
</evidence>
<name>A0ABD3DJJ8_9LAMI</name>
<evidence type="ECO:0000313" key="11">
    <source>
        <dbReference type="EMBL" id="KAL3642471.1"/>
    </source>
</evidence>
<dbReference type="Pfam" id="PF20452">
    <property type="entry name" value="Calmod_bind_C"/>
    <property type="match status" value="1"/>
</dbReference>